<keyword evidence="4" id="KW-0812">Transmembrane</keyword>
<keyword evidence="4" id="KW-1133">Transmembrane helix</keyword>
<sequence>MPTPTYSSQTKHSVFWPTDTKLTSTNYTDQYWRSLYYFNIYRILLGSSLLISAWKFELTNLGSHYYLLFLYAGIAHLFCSCISLLLIKLKTPGFNWQLAIQVICDIVFFTTMLYASGGLQSGLGAILLVSLAAAGLISRGRLALFFASIATICLLLQETYSLFTINHYSAQYSQAGLLSMAYFAVAWLAHQLAKHTLASEQLANERGIDLANMSQVNQLVIQALQEGVLVVDKHGIIRQYNSYADKLLDLKSFASNTELLRLSDYAPDIADRLKSWQGDSKMSFDLLRLTHSHALVRTRFLPIQADFSNGVVIFLEDMGRIQAQLQQLKLAAVGRLTANIAHEIRNPLSAINHAAELMEEEQQENHTDPRLARIICDNTRRLNKIVQDVLQLNRRNISKAEIFEAQDFIEKFLELFCDAEKIDKDVFVFQKSNNYSVGFDRDHLTQILWNLCRNAWRHCRKQAGSVHIELSATTNGNNVCLNIIDDGPGVNSQQVKEIFEPFFTTAAGGTGLGLYVARELCETNQSSLDYIENSSTGHFRIIFNCTEPCR</sequence>
<comment type="caution">
    <text evidence="6">The sequence shown here is derived from an EMBL/GenBank/DDBJ whole genome shotgun (WGS) entry which is preliminary data.</text>
</comment>
<accession>A0A2P7NT74</accession>
<keyword evidence="3" id="KW-0597">Phosphoprotein</keyword>
<dbReference type="InterPro" id="IPR004358">
    <property type="entry name" value="Sig_transdc_His_kin-like_C"/>
</dbReference>
<dbReference type="OrthoDB" id="9815750at2"/>
<comment type="catalytic activity">
    <reaction evidence="1">
        <text>ATP + protein L-histidine = ADP + protein N-phospho-L-histidine.</text>
        <dbReference type="EC" id="2.7.13.3"/>
    </reaction>
</comment>
<evidence type="ECO:0000256" key="2">
    <source>
        <dbReference type="ARBA" id="ARBA00012438"/>
    </source>
</evidence>
<dbReference type="InterPro" id="IPR003661">
    <property type="entry name" value="HisK_dim/P_dom"/>
</dbReference>
<dbReference type="Pfam" id="PF02518">
    <property type="entry name" value="HATPase_c"/>
    <property type="match status" value="1"/>
</dbReference>
<evidence type="ECO:0000313" key="7">
    <source>
        <dbReference type="Proteomes" id="UP000241912"/>
    </source>
</evidence>
<organism evidence="6 7">
    <name type="scientific">Nitrosomonas supralitoralis</name>
    <dbReference type="NCBI Taxonomy" id="2116706"/>
    <lineage>
        <taxon>Bacteria</taxon>
        <taxon>Pseudomonadati</taxon>
        <taxon>Pseudomonadota</taxon>
        <taxon>Betaproteobacteria</taxon>
        <taxon>Nitrosomonadales</taxon>
        <taxon>Nitrosomonadaceae</taxon>
        <taxon>Nitrosomonas</taxon>
    </lineage>
</organism>
<dbReference type="InterPro" id="IPR036890">
    <property type="entry name" value="HATPase_C_sf"/>
</dbReference>
<feature type="transmembrane region" description="Helical" evidence="4">
    <location>
        <begin position="171"/>
        <end position="189"/>
    </location>
</feature>
<keyword evidence="6" id="KW-0418">Kinase</keyword>
<keyword evidence="7" id="KW-1185">Reference proteome</keyword>
<dbReference type="Gene3D" id="3.30.565.10">
    <property type="entry name" value="Histidine kinase-like ATPase, C-terminal domain"/>
    <property type="match status" value="1"/>
</dbReference>
<feature type="transmembrane region" description="Helical" evidence="4">
    <location>
        <begin position="66"/>
        <end position="87"/>
    </location>
</feature>
<feature type="transmembrane region" description="Helical" evidence="4">
    <location>
        <begin position="35"/>
        <end position="54"/>
    </location>
</feature>
<evidence type="ECO:0000256" key="4">
    <source>
        <dbReference type="SAM" id="Phobius"/>
    </source>
</evidence>
<dbReference type="SUPFAM" id="SSF47384">
    <property type="entry name" value="Homodimeric domain of signal transducing histidine kinase"/>
    <property type="match status" value="1"/>
</dbReference>
<gene>
    <name evidence="6" type="ORF">C7H79_12275</name>
</gene>
<dbReference type="Proteomes" id="UP000241912">
    <property type="component" value="Unassembled WGS sequence"/>
</dbReference>
<dbReference type="GO" id="GO:0000155">
    <property type="term" value="F:phosphorelay sensor kinase activity"/>
    <property type="evidence" value="ECO:0007669"/>
    <property type="project" value="InterPro"/>
</dbReference>
<dbReference type="EMBL" id="PXXU01000040">
    <property type="protein sequence ID" value="PSJ16673.1"/>
    <property type="molecule type" value="Genomic_DNA"/>
</dbReference>
<evidence type="ECO:0000259" key="5">
    <source>
        <dbReference type="PROSITE" id="PS50109"/>
    </source>
</evidence>
<name>A0A2P7NT74_9PROT</name>
<proteinExistence type="predicted"/>
<protein>
    <recommendedName>
        <fullName evidence="2">histidine kinase</fullName>
        <ecNumber evidence="2">2.7.13.3</ecNumber>
    </recommendedName>
</protein>
<keyword evidence="6" id="KW-0808">Transferase</keyword>
<dbReference type="CDD" id="cd00075">
    <property type="entry name" value="HATPase"/>
    <property type="match status" value="1"/>
</dbReference>
<dbReference type="Pfam" id="PF25323">
    <property type="entry name" value="6TM_PilS"/>
    <property type="match status" value="1"/>
</dbReference>
<reference evidence="6 7" key="1">
    <citation type="submission" date="2018-03" db="EMBL/GenBank/DDBJ databases">
        <title>Draft genome of Nitrosomonas supralitoralis APG5.</title>
        <authorList>
            <person name="Urakawa H."/>
            <person name="Lopez J.V."/>
        </authorList>
    </citation>
    <scope>NUCLEOTIDE SEQUENCE [LARGE SCALE GENOMIC DNA]</scope>
    <source>
        <strain evidence="6 7">APG5</strain>
    </source>
</reference>
<evidence type="ECO:0000313" key="6">
    <source>
        <dbReference type="EMBL" id="PSJ16673.1"/>
    </source>
</evidence>
<dbReference type="PANTHER" id="PTHR43065">
    <property type="entry name" value="SENSOR HISTIDINE KINASE"/>
    <property type="match status" value="1"/>
</dbReference>
<feature type="transmembrane region" description="Helical" evidence="4">
    <location>
        <begin position="144"/>
        <end position="165"/>
    </location>
</feature>
<dbReference type="PRINTS" id="PR00344">
    <property type="entry name" value="BCTRLSENSOR"/>
</dbReference>
<dbReference type="PROSITE" id="PS50109">
    <property type="entry name" value="HIS_KIN"/>
    <property type="match status" value="1"/>
</dbReference>
<keyword evidence="4" id="KW-0472">Membrane</keyword>
<dbReference type="SMART" id="SM00388">
    <property type="entry name" value="HisKA"/>
    <property type="match status" value="1"/>
</dbReference>
<dbReference type="AlphaFoldDB" id="A0A2P7NT74"/>
<dbReference type="CDD" id="cd00082">
    <property type="entry name" value="HisKA"/>
    <property type="match status" value="1"/>
</dbReference>
<dbReference type="Gene3D" id="1.10.287.130">
    <property type="match status" value="1"/>
</dbReference>
<dbReference type="InterPro" id="IPR036097">
    <property type="entry name" value="HisK_dim/P_sf"/>
</dbReference>
<dbReference type="PANTHER" id="PTHR43065:SF52">
    <property type="entry name" value="SENSOR PROTEIN KINASE PILS"/>
    <property type="match status" value="1"/>
</dbReference>
<evidence type="ECO:0000256" key="1">
    <source>
        <dbReference type="ARBA" id="ARBA00000085"/>
    </source>
</evidence>
<dbReference type="SUPFAM" id="SSF55874">
    <property type="entry name" value="ATPase domain of HSP90 chaperone/DNA topoisomerase II/histidine kinase"/>
    <property type="match status" value="1"/>
</dbReference>
<evidence type="ECO:0000256" key="3">
    <source>
        <dbReference type="ARBA" id="ARBA00022553"/>
    </source>
</evidence>
<dbReference type="EC" id="2.7.13.3" evidence="2"/>
<feature type="domain" description="Histidine kinase" evidence="5">
    <location>
        <begin position="339"/>
        <end position="537"/>
    </location>
</feature>
<dbReference type="Pfam" id="PF00512">
    <property type="entry name" value="HisKA"/>
    <property type="match status" value="1"/>
</dbReference>
<dbReference type="SMART" id="SM00387">
    <property type="entry name" value="HATPase_c"/>
    <property type="match status" value="1"/>
</dbReference>
<dbReference type="InterPro" id="IPR005467">
    <property type="entry name" value="His_kinase_dom"/>
</dbReference>
<dbReference type="InterPro" id="IPR003594">
    <property type="entry name" value="HATPase_dom"/>
</dbReference>